<dbReference type="OrthoDB" id="3219836at2759"/>
<sequence>MPAPEVIYRHADSRPALGHVNLMVDTFIANANAEDLRSIIRSLLATGPPGMTPAFTDAARLRLHQTYSKNLPSPYQLFRKQTRDLPCAVLPPLHDALTRARSLYGAGMGFASLHVLASIVRATIGLRWEEDGDMAEMLAVIDSDIGQAIQSSKEEIEGGRVVDFSSAREARNELRCAVNESLADVSSWGGEFPFECAAASIDFWKI</sequence>
<dbReference type="Proteomes" id="UP000284842">
    <property type="component" value="Unassembled WGS sequence"/>
</dbReference>
<evidence type="ECO:0000313" key="1">
    <source>
        <dbReference type="EMBL" id="PPQ74933.1"/>
    </source>
</evidence>
<comment type="caution">
    <text evidence="1">The sequence shown here is derived from an EMBL/GenBank/DDBJ whole genome shotgun (WGS) entry which is preliminary data.</text>
</comment>
<protein>
    <submittedName>
        <fullName evidence="1">Uncharacterized protein</fullName>
    </submittedName>
</protein>
<accession>A0A409W8V0</accession>
<dbReference type="InParanoid" id="A0A409W8V0"/>
<dbReference type="AlphaFoldDB" id="A0A409W8V0"/>
<gene>
    <name evidence="1" type="ORF">CVT24_002967</name>
</gene>
<reference evidence="1 2" key="1">
    <citation type="journal article" date="2018" name="Evol. Lett.">
        <title>Horizontal gene cluster transfer increased hallucinogenic mushroom diversity.</title>
        <authorList>
            <person name="Reynolds H.T."/>
            <person name="Vijayakumar V."/>
            <person name="Gluck-Thaler E."/>
            <person name="Korotkin H.B."/>
            <person name="Matheny P.B."/>
            <person name="Slot J.C."/>
        </authorList>
    </citation>
    <scope>NUCLEOTIDE SEQUENCE [LARGE SCALE GENOMIC DNA]</scope>
    <source>
        <strain evidence="1 2">2629</strain>
    </source>
</reference>
<organism evidence="1 2">
    <name type="scientific">Panaeolus cyanescens</name>
    <dbReference type="NCBI Taxonomy" id="181874"/>
    <lineage>
        <taxon>Eukaryota</taxon>
        <taxon>Fungi</taxon>
        <taxon>Dikarya</taxon>
        <taxon>Basidiomycota</taxon>
        <taxon>Agaricomycotina</taxon>
        <taxon>Agaricomycetes</taxon>
        <taxon>Agaricomycetidae</taxon>
        <taxon>Agaricales</taxon>
        <taxon>Agaricineae</taxon>
        <taxon>Galeropsidaceae</taxon>
        <taxon>Panaeolus</taxon>
    </lineage>
</organism>
<keyword evidence="2" id="KW-1185">Reference proteome</keyword>
<evidence type="ECO:0000313" key="2">
    <source>
        <dbReference type="Proteomes" id="UP000284842"/>
    </source>
</evidence>
<name>A0A409W8V0_9AGAR</name>
<proteinExistence type="predicted"/>
<dbReference type="EMBL" id="NHTK01005714">
    <property type="protein sequence ID" value="PPQ74933.1"/>
    <property type="molecule type" value="Genomic_DNA"/>
</dbReference>
<dbReference type="STRING" id="181874.A0A409W8V0"/>